<dbReference type="AlphaFoldDB" id="A0A397HB31"/>
<evidence type="ECO:0000313" key="3">
    <source>
        <dbReference type="Proteomes" id="UP000266861"/>
    </source>
</evidence>
<evidence type="ECO:0000313" key="2">
    <source>
        <dbReference type="EMBL" id="RHZ59188.1"/>
    </source>
</evidence>
<dbReference type="EMBL" id="PQFF01000331">
    <property type="protein sequence ID" value="RHZ59188.1"/>
    <property type="molecule type" value="Genomic_DNA"/>
</dbReference>
<keyword evidence="3" id="KW-1185">Reference proteome</keyword>
<protein>
    <submittedName>
        <fullName evidence="2">Uncharacterized protein</fullName>
    </submittedName>
</protein>
<organism evidence="2 3">
    <name type="scientific">Diversispora epigaea</name>
    <dbReference type="NCBI Taxonomy" id="1348612"/>
    <lineage>
        <taxon>Eukaryota</taxon>
        <taxon>Fungi</taxon>
        <taxon>Fungi incertae sedis</taxon>
        <taxon>Mucoromycota</taxon>
        <taxon>Glomeromycotina</taxon>
        <taxon>Glomeromycetes</taxon>
        <taxon>Diversisporales</taxon>
        <taxon>Diversisporaceae</taxon>
        <taxon>Diversispora</taxon>
    </lineage>
</organism>
<accession>A0A397HB31</accession>
<sequence length="110" mass="12161">MSQVEISHVVNGAEVETTREDEEFAQIDAVIADSGRPYLSKKKTCENEGLAQTDLDCEKLTLDIMKAKWKNLSSTSKLLMVPSFRTDPPSGEVKAYGRRSTEYSDSAGDL</sequence>
<gene>
    <name evidence="2" type="ORF">Glove_365g178</name>
</gene>
<reference evidence="2 3" key="1">
    <citation type="submission" date="2018-08" db="EMBL/GenBank/DDBJ databases">
        <title>Genome and evolution of the arbuscular mycorrhizal fungus Diversispora epigaea (formerly Glomus versiforme) and its bacterial endosymbionts.</title>
        <authorList>
            <person name="Sun X."/>
            <person name="Fei Z."/>
            <person name="Harrison M."/>
        </authorList>
    </citation>
    <scope>NUCLEOTIDE SEQUENCE [LARGE SCALE GENOMIC DNA]</scope>
    <source>
        <strain evidence="2 3">IT104</strain>
    </source>
</reference>
<name>A0A397HB31_9GLOM</name>
<dbReference type="Proteomes" id="UP000266861">
    <property type="component" value="Unassembled WGS sequence"/>
</dbReference>
<feature type="region of interest" description="Disordered" evidence="1">
    <location>
        <begin position="81"/>
        <end position="110"/>
    </location>
</feature>
<proteinExistence type="predicted"/>
<comment type="caution">
    <text evidence="2">The sequence shown here is derived from an EMBL/GenBank/DDBJ whole genome shotgun (WGS) entry which is preliminary data.</text>
</comment>
<evidence type="ECO:0000256" key="1">
    <source>
        <dbReference type="SAM" id="MobiDB-lite"/>
    </source>
</evidence>